<comment type="caution">
    <text evidence="2">The sequence shown here is derived from an EMBL/GenBank/DDBJ whole genome shotgun (WGS) entry which is preliminary data.</text>
</comment>
<evidence type="ECO:0000313" key="3">
    <source>
        <dbReference type="Proteomes" id="UP000075670"/>
    </source>
</evidence>
<evidence type="ECO:0000313" key="2">
    <source>
        <dbReference type="EMBL" id="KYH33436.1"/>
    </source>
</evidence>
<organism evidence="2 3">
    <name type="scientific">Moorella mulderi DSM 14980</name>
    <dbReference type="NCBI Taxonomy" id="1122241"/>
    <lineage>
        <taxon>Bacteria</taxon>
        <taxon>Bacillati</taxon>
        <taxon>Bacillota</taxon>
        <taxon>Clostridia</taxon>
        <taxon>Neomoorellales</taxon>
        <taxon>Neomoorellaceae</taxon>
        <taxon>Neomoorella</taxon>
    </lineage>
</organism>
<dbReference type="AlphaFoldDB" id="A0A151B0M1"/>
<keyword evidence="3" id="KW-1185">Reference proteome</keyword>
<proteinExistence type="predicted"/>
<evidence type="ECO:0000256" key="1">
    <source>
        <dbReference type="SAM" id="MobiDB-lite"/>
    </source>
</evidence>
<protein>
    <submittedName>
        <fullName evidence="2">Uncharacterized protein</fullName>
    </submittedName>
</protein>
<dbReference type="Proteomes" id="UP000075670">
    <property type="component" value="Unassembled WGS sequence"/>
</dbReference>
<reference evidence="2 3" key="1">
    <citation type="submission" date="2016-02" db="EMBL/GenBank/DDBJ databases">
        <title>Genome sequence of Moorella mulderi DSM 14980.</title>
        <authorList>
            <person name="Poehlein A."/>
            <person name="Daniel R."/>
        </authorList>
    </citation>
    <scope>NUCLEOTIDE SEQUENCE [LARGE SCALE GENOMIC DNA]</scope>
    <source>
        <strain evidence="2 3">DSM 14980</strain>
    </source>
</reference>
<dbReference type="EMBL" id="LTBC01000001">
    <property type="protein sequence ID" value="KYH33436.1"/>
    <property type="molecule type" value="Genomic_DNA"/>
</dbReference>
<gene>
    <name evidence="2" type="ORF">MOMUL_01370</name>
</gene>
<name>A0A151B0M1_9FIRM</name>
<feature type="region of interest" description="Disordered" evidence="1">
    <location>
        <begin position="43"/>
        <end position="62"/>
    </location>
</feature>
<accession>A0A151B0M1</accession>
<sequence>MAVAAGVTMVKIINGGQKSPEPDQFGTMIIKNSCRKLLYPGLNELGSQPREGQDFSNPAAMY</sequence>